<reference evidence="1 2" key="1">
    <citation type="submission" date="2009-01" db="EMBL/GenBank/DDBJ databases">
        <title>Complete sequence of Clostridium cellulolyticum H10.</title>
        <authorList>
            <consortium name="US DOE Joint Genome Institute"/>
            <person name="Lucas S."/>
            <person name="Copeland A."/>
            <person name="Lapidus A."/>
            <person name="Glavina del Rio T."/>
            <person name="Dalin E."/>
            <person name="Tice H."/>
            <person name="Bruce D."/>
            <person name="Goodwin L."/>
            <person name="Pitluck S."/>
            <person name="Chertkov O."/>
            <person name="Saunders E."/>
            <person name="Brettin T."/>
            <person name="Detter J.C."/>
            <person name="Han C."/>
            <person name="Larimer F."/>
            <person name="Land M."/>
            <person name="Hauser L."/>
            <person name="Kyrpides N."/>
            <person name="Ivanova N."/>
            <person name="Zhou J."/>
            <person name="Richardson P."/>
        </authorList>
    </citation>
    <scope>NUCLEOTIDE SEQUENCE [LARGE SCALE GENOMIC DNA]</scope>
    <source>
        <strain evidence="2">ATCC 35319 / DSM 5812 / JCM 6584 / H10</strain>
    </source>
</reference>
<dbReference type="AlphaFoldDB" id="B8I4A5"/>
<name>B8I4A5_RUMCH</name>
<evidence type="ECO:0000313" key="2">
    <source>
        <dbReference type="Proteomes" id="UP000001349"/>
    </source>
</evidence>
<dbReference type="EMBL" id="CP001348">
    <property type="protein sequence ID" value="ACL74459.1"/>
    <property type="molecule type" value="Genomic_DNA"/>
</dbReference>
<dbReference type="eggNOG" id="COG0653">
    <property type="taxonomic scope" value="Bacteria"/>
</dbReference>
<proteinExistence type="predicted"/>
<organism evidence="1 2">
    <name type="scientific">Ruminiclostridium cellulolyticum (strain ATCC 35319 / DSM 5812 / JCM 6584 / H10)</name>
    <name type="common">Clostridium cellulolyticum</name>
    <dbReference type="NCBI Taxonomy" id="394503"/>
    <lineage>
        <taxon>Bacteria</taxon>
        <taxon>Bacillati</taxon>
        <taxon>Bacillota</taxon>
        <taxon>Clostridia</taxon>
        <taxon>Eubacteriales</taxon>
        <taxon>Oscillospiraceae</taxon>
        <taxon>Ruminiclostridium</taxon>
    </lineage>
</organism>
<dbReference type="SUPFAM" id="SSF103642">
    <property type="entry name" value="Sec-C motif"/>
    <property type="match status" value="1"/>
</dbReference>
<protein>
    <submittedName>
        <fullName evidence="1">SEC-C motif domain protein</fullName>
    </submittedName>
</protein>
<dbReference type="STRING" id="394503.Ccel_0071"/>
<dbReference type="HOGENOM" id="CLU_032542_0_0_9"/>
<sequence length="593" mass="68350">MEEKIKLLKEKLQSFGTRDLLGMIGVQFLTFGNNAADVTEQSDIFKKTDLTSPHKQYTYLAGLLMSTDDHSNGVTNDNFRKYKELEEDIESITLEYTKTFLDFGDTPDNPDFDIVKRNLVSMQAFTSYFDMDILRYKEQTENLIKGLYIPFNKELEQLTSLNVNDYLTFFHMIEDSFSNALDDGKAATQRLQTFLNSFDPTPGNIENEFQRLISGDNGRIGREIQNAMDVLNTISKDKLIHTFGEAKGKKLLEIFALERKERNFLFYNRPNPFAEKPLCWLDNGQTLYIVHPTFVLSAIFNFITNTLENPKNSFAEKYKREKGNITENLFHQQLVKVFGDSATYHTSVCEERGTKEHDILIEYKDYIFIAEVKASKVREPFFNPQKAFPRIKDHFNSDTGIGGAYQQAIVLKKLIESSDVLTLYEEKTKPFALTHCSSKTILPLVLTLNQFGSIAVNTTLLLDKEDDQPYPWVCNLHDLENIIEINTYLKKDTRDFIEYILWRIKNHKVTLSSDELDVIEGYYFDKNARIAKDTNMFFLPTGPSLIDKIYFEKKCIPYHFPPLDSMPLKSQKVGRNDPCSCGSGKKYKKCCGA</sequence>
<dbReference type="Pfam" id="PF02810">
    <property type="entry name" value="SEC-C"/>
    <property type="match status" value="1"/>
</dbReference>
<dbReference type="InterPro" id="IPR004027">
    <property type="entry name" value="SEC_C_motif"/>
</dbReference>
<dbReference type="Proteomes" id="UP000001349">
    <property type="component" value="Chromosome"/>
</dbReference>
<accession>B8I4A5</accession>
<gene>
    <name evidence="1" type="ordered locus">Ccel_0071</name>
</gene>
<keyword evidence="2" id="KW-1185">Reference proteome</keyword>
<evidence type="ECO:0000313" key="1">
    <source>
        <dbReference type="EMBL" id="ACL74459.1"/>
    </source>
</evidence>
<dbReference type="Gene3D" id="3.10.450.50">
    <property type="match status" value="1"/>
</dbReference>
<dbReference type="KEGG" id="cce:Ccel_0071"/>